<accession>A0A918QGM8</accession>
<reference evidence="1" key="1">
    <citation type="journal article" date="2014" name="Int. J. Syst. Evol. Microbiol.">
        <title>Complete genome sequence of Corynebacterium casei LMG S-19264T (=DSM 44701T), isolated from a smear-ripened cheese.</title>
        <authorList>
            <consortium name="US DOE Joint Genome Institute (JGI-PGF)"/>
            <person name="Walter F."/>
            <person name="Albersmeier A."/>
            <person name="Kalinowski J."/>
            <person name="Ruckert C."/>
        </authorList>
    </citation>
    <scope>NUCLEOTIDE SEQUENCE</scope>
    <source>
        <strain evidence="1">JCM 4815</strain>
    </source>
</reference>
<sequence>MCIDLGSADVGPNSRELSAVAPSDEPEEIVVRVTDDQAIVIGVPSETERPTWGRWMADINQHELASLVRTLDPATRAFIEARRLTGCLVELDPTSRAMWSTFKKVTEGGGWIQANLRTDQGRFARVMRIRPVTGLAAVSGGIAILGAIAAQAQTAEMARNIEAIRQRVDAIYEYLQSGQTGAVEHAVEQVEDLVARLRLHGRDGVKEGDVPIIRDRLGEARHKCMRHLNDAVAKLEDAKQHESSRKAEKSLSTGAVQEVMLHLDLLGKLYAASVQFGLAQVALEFHEGKCDVARTQAQLITASTAKFRAQLKHACGRLGQLDESIRARFGTVHRRAWVPHVSQSLIRGAGLKVITARLPGVPVTIPIPMPKNIVATVGGALLPPVVGGIDAAVQALAEKKLDERLLQLTQASSTITERMDQAAESLEVLRALTEELASPVE</sequence>
<gene>
    <name evidence="1" type="ORF">GCM10010365_76000</name>
</gene>
<dbReference type="EMBL" id="BMVW01000033">
    <property type="protein sequence ID" value="GGZ44364.1"/>
    <property type="molecule type" value="Genomic_DNA"/>
</dbReference>
<dbReference type="Proteomes" id="UP000622166">
    <property type="component" value="Unassembled WGS sequence"/>
</dbReference>
<proteinExistence type="predicted"/>
<evidence type="ECO:0000313" key="2">
    <source>
        <dbReference type="Proteomes" id="UP000622166"/>
    </source>
</evidence>
<dbReference type="AlphaFoldDB" id="A0A918QGM8"/>
<organism evidence="1 2">
    <name type="scientific">Streptomyces poonensis</name>
    <dbReference type="NCBI Taxonomy" id="68255"/>
    <lineage>
        <taxon>Bacteria</taxon>
        <taxon>Bacillati</taxon>
        <taxon>Actinomycetota</taxon>
        <taxon>Actinomycetes</taxon>
        <taxon>Kitasatosporales</taxon>
        <taxon>Streptomycetaceae</taxon>
        <taxon>Streptomyces</taxon>
    </lineage>
</organism>
<name>A0A918QGM8_9ACTN</name>
<evidence type="ECO:0000313" key="1">
    <source>
        <dbReference type="EMBL" id="GGZ44364.1"/>
    </source>
</evidence>
<reference evidence="1" key="2">
    <citation type="submission" date="2020-09" db="EMBL/GenBank/DDBJ databases">
        <authorList>
            <person name="Sun Q."/>
            <person name="Ohkuma M."/>
        </authorList>
    </citation>
    <scope>NUCLEOTIDE SEQUENCE</scope>
    <source>
        <strain evidence="1">JCM 4815</strain>
    </source>
</reference>
<comment type="caution">
    <text evidence="1">The sequence shown here is derived from an EMBL/GenBank/DDBJ whole genome shotgun (WGS) entry which is preliminary data.</text>
</comment>
<protein>
    <submittedName>
        <fullName evidence="1">Uncharacterized protein</fullName>
    </submittedName>
</protein>
<keyword evidence="2" id="KW-1185">Reference proteome</keyword>